<proteinExistence type="predicted"/>
<dbReference type="EMBL" id="CP096034">
    <property type="protein sequence ID" value="UPM56380.1"/>
    <property type="molecule type" value="Genomic_DNA"/>
</dbReference>
<protein>
    <submittedName>
        <fullName evidence="1">Nucleoid-associated protein</fullName>
    </submittedName>
</protein>
<dbReference type="RefSeq" id="WP_248269284.1">
    <property type="nucleotide sequence ID" value="NZ_CP096034.1"/>
</dbReference>
<reference evidence="1 2" key="1">
    <citation type="submission" date="2022-04" db="EMBL/GenBank/DDBJ databases">
        <title>Mechanism of arsenic methylation and mitigation arsenic toxicity by Bacillus sp. LH14 from an Arsenic-Contaminated Paddy Soil.</title>
        <authorList>
            <person name="Wang D."/>
        </authorList>
    </citation>
    <scope>NUCLEOTIDE SEQUENCE [LARGE SCALE GENOMIC DNA]</scope>
    <source>
        <strain evidence="1 2">LH14</strain>
    </source>
</reference>
<gene>
    <name evidence="1" type="ORF">MY490_11310</name>
</gene>
<keyword evidence="2" id="KW-1185">Reference proteome</keyword>
<sequence length="352" mass="40940">MDKIVIKQIIAHYMDLNLDGPTCLENAMDLQQKDFQEVTKFFINHINQAIITPQLKTCVFKDQNGDVYKNCLNFVSNLLDSGLFVEITIHMTRRLFQFMKSSSSTSSGTLIFLHYHNLDTNKDYLGILKMDPNEGIELEPESISFKIRKHMLPNIREKLHKSAFIKLDEKLIQEESHLYVLDKQQKADGISKFFLDSFLNAKELKNDRSSTKLFTNTLFEVIKEENIPSPVSFMKKVDEALVNGKHIKIDTMLEDLLHEHITGEEDRACVIERVKTQLKKKDEDTSFEFVVDKEQETVAFIQNKDKSLQIRFKMSALNKDIFCSEEEDEDGKEFVIVKVRKEQVVSNIQFKK</sequence>
<dbReference type="InterPro" id="IPR007358">
    <property type="entry name" value="Nucleoid_associated_NdpA"/>
</dbReference>
<name>A0ABY4JTF9_9BACI</name>
<accession>A0ABY4JTF9</accession>
<dbReference type="Pfam" id="PF04245">
    <property type="entry name" value="NA37"/>
    <property type="match status" value="1"/>
</dbReference>
<evidence type="ECO:0000313" key="1">
    <source>
        <dbReference type="EMBL" id="UPM56380.1"/>
    </source>
</evidence>
<evidence type="ECO:0000313" key="2">
    <source>
        <dbReference type="Proteomes" id="UP000830639"/>
    </source>
</evidence>
<dbReference type="Proteomes" id="UP000830639">
    <property type="component" value="Chromosome"/>
</dbReference>
<organism evidence="1 2">
    <name type="scientific">Gottfriedia acidiceleris</name>
    <dbReference type="NCBI Taxonomy" id="371036"/>
    <lineage>
        <taxon>Bacteria</taxon>
        <taxon>Bacillati</taxon>
        <taxon>Bacillota</taxon>
        <taxon>Bacilli</taxon>
        <taxon>Bacillales</taxon>
        <taxon>Bacillaceae</taxon>
        <taxon>Gottfriedia</taxon>
    </lineage>
</organism>